<dbReference type="Proteomes" id="UP000694563">
    <property type="component" value="Chromosome 5"/>
</dbReference>
<reference evidence="1" key="2">
    <citation type="submission" date="2025-08" db="UniProtKB">
        <authorList>
            <consortium name="Ensembl"/>
        </authorList>
    </citation>
    <scope>IDENTIFICATION</scope>
</reference>
<dbReference type="Ensembl" id="ENSCUST00005007370.1">
    <property type="protein sequence ID" value="ENSCUSP00005007104.1"/>
    <property type="gene ID" value="ENSCUSG00005004433.1"/>
</dbReference>
<sequence>MKFWISIGHLPCHTNRHRPASSHTLHSRYFPSLQLSRPHVSKCPIRLINPKPTRKRSLILLHLHLPPHRPRILLRLVPKQRNLKHRSYPPPSPYSNRLRRLRTSLRTNIILRSYSNYQPILSNPLYWPNTS</sequence>
<evidence type="ECO:0000313" key="2">
    <source>
        <dbReference type="Proteomes" id="UP000694563"/>
    </source>
</evidence>
<protein>
    <submittedName>
        <fullName evidence="1">Uncharacterized protein</fullName>
    </submittedName>
</protein>
<proteinExistence type="predicted"/>
<reference evidence="1" key="1">
    <citation type="submission" date="2020-10" db="EMBL/GenBank/DDBJ databases">
        <title>Catharus ustulatus (Swainson's thrush) genome, bCatUst1, primary haplotype v2.</title>
        <authorList>
            <person name="Delmore K."/>
            <person name="Vafadar M."/>
            <person name="Formenti G."/>
            <person name="Chow W."/>
            <person name="Pelan S."/>
            <person name="Howe K."/>
            <person name="Rhie A."/>
            <person name="Mountcastle J."/>
            <person name="Haase B."/>
            <person name="Fedrigo O."/>
            <person name="Jarvis E.D."/>
        </authorList>
    </citation>
    <scope>NUCLEOTIDE SEQUENCE [LARGE SCALE GENOMIC DNA]</scope>
</reference>
<organism evidence="1 2">
    <name type="scientific">Catharus ustulatus</name>
    <name type="common">Russet-backed thrush</name>
    <name type="synonym">Hylocichla ustulatus</name>
    <dbReference type="NCBI Taxonomy" id="91951"/>
    <lineage>
        <taxon>Eukaryota</taxon>
        <taxon>Metazoa</taxon>
        <taxon>Chordata</taxon>
        <taxon>Craniata</taxon>
        <taxon>Vertebrata</taxon>
        <taxon>Euteleostomi</taxon>
        <taxon>Archelosauria</taxon>
        <taxon>Archosauria</taxon>
        <taxon>Dinosauria</taxon>
        <taxon>Saurischia</taxon>
        <taxon>Theropoda</taxon>
        <taxon>Coelurosauria</taxon>
        <taxon>Aves</taxon>
        <taxon>Neognathae</taxon>
        <taxon>Neoaves</taxon>
        <taxon>Telluraves</taxon>
        <taxon>Australaves</taxon>
        <taxon>Passeriformes</taxon>
        <taxon>Turdidae</taxon>
        <taxon>Catharus</taxon>
    </lineage>
</organism>
<name>A0A8C3U2B8_CATUS</name>
<dbReference type="AlphaFoldDB" id="A0A8C3U2B8"/>
<reference evidence="1" key="3">
    <citation type="submission" date="2025-09" db="UniProtKB">
        <authorList>
            <consortium name="Ensembl"/>
        </authorList>
    </citation>
    <scope>IDENTIFICATION</scope>
</reference>
<accession>A0A8C3U2B8</accession>
<keyword evidence="2" id="KW-1185">Reference proteome</keyword>
<evidence type="ECO:0000313" key="1">
    <source>
        <dbReference type="Ensembl" id="ENSCUSP00005007104.1"/>
    </source>
</evidence>